<keyword evidence="6" id="KW-0863">Zinc-finger</keyword>
<evidence type="ECO:0000256" key="8">
    <source>
        <dbReference type="ARBA" id="ARBA00022833"/>
    </source>
</evidence>
<evidence type="ECO:0000313" key="13">
    <source>
        <dbReference type="Proteomes" id="UP000694923"/>
    </source>
</evidence>
<dbReference type="InterPro" id="IPR003322">
    <property type="entry name" value="B_retro_matrix"/>
</dbReference>
<feature type="compositionally biased region" description="Basic and acidic residues" evidence="10">
    <location>
        <begin position="148"/>
        <end position="160"/>
    </location>
</feature>
<dbReference type="InterPro" id="IPR038124">
    <property type="entry name" value="B_retro_matrix_sf"/>
</dbReference>
<dbReference type="Pfam" id="PF00607">
    <property type="entry name" value="Gag_p24"/>
    <property type="match status" value="1"/>
</dbReference>
<gene>
    <name evidence="14" type="primary">LOC103583026</name>
</gene>
<feature type="region of interest" description="Disordered" evidence="10">
    <location>
        <begin position="129"/>
        <end position="165"/>
    </location>
</feature>
<dbReference type="InterPro" id="IPR010661">
    <property type="entry name" value="RVT_thumb"/>
</dbReference>
<evidence type="ECO:0000256" key="1">
    <source>
        <dbReference type="ARBA" id="ARBA00010879"/>
    </source>
</evidence>
<comment type="similarity">
    <text evidence="1">Belongs to the beta type-B retroviral polymerase family. HERV class-II K(HML-2) pol subfamily.</text>
</comment>
<dbReference type="CDD" id="cd01645">
    <property type="entry name" value="RT_Rtv"/>
    <property type="match status" value="1"/>
</dbReference>
<evidence type="ECO:0000256" key="10">
    <source>
        <dbReference type="SAM" id="MobiDB-lite"/>
    </source>
</evidence>
<keyword evidence="9" id="KW-0695">RNA-directed DNA polymerase</keyword>
<dbReference type="Gene3D" id="1.10.375.10">
    <property type="entry name" value="Human Immunodeficiency Virus Type 1 Capsid Protein"/>
    <property type="match status" value="1"/>
</dbReference>
<feature type="domain" description="Reverse transcriptase" evidence="12">
    <location>
        <begin position="393"/>
        <end position="581"/>
    </location>
</feature>
<evidence type="ECO:0000256" key="3">
    <source>
        <dbReference type="ARBA" id="ARBA00022695"/>
    </source>
</evidence>
<keyword evidence="3" id="KW-0548">Nucleotidyltransferase</keyword>
<dbReference type="SUPFAM" id="SSF47836">
    <property type="entry name" value="Retroviral matrix proteins"/>
    <property type="match status" value="1"/>
</dbReference>
<dbReference type="Pfam" id="PF02337">
    <property type="entry name" value="Gag_p10"/>
    <property type="match status" value="1"/>
</dbReference>
<evidence type="ECO:0000256" key="5">
    <source>
        <dbReference type="ARBA" id="ARBA00022759"/>
    </source>
</evidence>
<dbReference type="PROSITE" id="PS50878">
    <property type="entry name" value="RT_POL"/>
    <property type="match status" value="1"/>
</dbReference>
<dbReference type="GeneID" id="103583026"/>
<evidence type="ECO:0000259" key="11">
    <source>
        <dbReference type="PROSITE" id="PS50175"/>
    </source>
</evidence>
<dbReference type="PROSITE" id="PS50175">
    <property type="entry name" value="ASP_PROT_RETROV"/>
    <property type="match status" value="1"/>
</dbReference>
<organism evidence="13 14">
    <name type="scientific">Galeopterus variegatus</name>
    <name type="common">Malayan flying lemur</name>
    <name type="synonym">Cynocephalus variegatus</name>
    <dbReference type="NCBI Taxonomy" id="482537"/>
    <lineage>
        <taxon>Eukaryota</taxon>
        <taxon>Metazoa</taxon>
        <taxon>Chordata</taxon>
        <taxon>Craniata</taxon>
        <taxon>Vertebrata</taxon>
        <taxon>Euteleostomi</taxon>
        <taxon>Mammalia</taxon>
        <taxon>Eutheria</taxon>
        <taxon>Euarchontoglires</taxon>
        <taxon>Dermoptera</taxon>
        <taxon>Cynocephalidae</taxon>
        <taxon>Galeopterus</taxon>
    </lineage>
</organism>
<dbReference type="PANTHER" id="PTHR41694:SF3">
    <property type="entry name" value="RNA-DIRECTED DNA POLYMERASE-RELATED"/>
    <property type="match status" value="1"/>
</dbReference>
<feature type="domain" description="Peptidase A2" evidence="11">
    <location>
        <begin position="336"/>
        <end position="347"/>
    </location>
</feature>
<reference evidence="14" key="1">
    <citation type="submission" date="2025-08" db="UniProtKB">
        <authorList>
            <consortium name="RefSeq"/>
        </authorList>
    </citation>
    <scope>IDENTIFICATION</scope>
</reference>
<evidence type="ECO:0000256" key="4">
    <source>
        <dbReference type="ARBA" id="ARBA00022722"/>
    </source>
</evidence>
<dbReference type="InterPro" id="IPR043502">
    <property type="entry name" value="DNA/RNA_pol_sf"/>
</dbReference>
<name>A0ABM0Q2T4_GALVR</name>
<proteinExistence type="inferred from homology"/>
<keyword evidence="8" id="KW-0862">Zinc</keyword>
<evidence type="ECO:0000259" key="12">
    <source>
        <dbReference type="PROSITE" id="PS50878"/>
    </source>
</evidence>
<keyword evidence="6" id="KW-0479">Metal-binding</keyword>
<evidence type="ECO:0000256" key="7">
    <source>
        <dbReference type="ARBA" id="ARBA00022801"/>
    </source>
</evidence>
<keyword evidence="13" id="KW-1185">Reference proteome</keyword>
<dbReference type="InterPro" id="IPR001995">
    <property type="entry name" value="Peptidase_A2_cat"/>
</dbReference>
<dbReference type="InterPro" id="IPR008919">
    <property type="entry name" value="Retrov_capsid_N"/>
</dbReference>
<dbReference type="SUPFAM" id="SSF50630">
    <property type="entry name" value="Acid proteases"/>
    <property type="match status" value="1"/>
</dbReference>
<dbReference type="SUPFAM" id="SSF56672">
    <property type="entry name" value="DNA/RNA polymerases"/>
    <property type="match status" value="1"/>
</dbReference>
<accession>A0ABM0Q2T4</accession>
<dbReference type="Pfam" id="PF00078">
    <property type="entry name" value="RVT_1"/>
    <property type="match status" value="1"/>
</dbReference>
<dbReference type="SUPFAM" id="SSF47943">
    <property type="entry name" value="Retrovirus capsid protein, N-terminal core domain"/>
    <property type="match status" value="1"/>
</dbReference>
<protein>
    <submittedName>
        <fullName evidence="14">Uncharacterized protein LOC103583026</fullName>
    </submittedName>
</protein>
<dbReference type="Gene3D" id="3.10.10.10">
    <property type="entry name" value="HIV Type 1 Reverse Transcriptase, subunit A, domain 1"/>
    <property type="match status" value="1"/>
</dbReference>
<dbReference type="InterPro" id="IPR021109">
    <property type="entry name" value="Peptidase_aspartic_dom_sf"/>
</dbReference>
<evidence type="ECO:0000313" key="14">
    <source>
        <dbReference type="RefSeq" id="XP_008562675.1"/>
    </source>
</evidence>
<dbReference type="Proteomes" id="UP000694923">
    <property type="component" value="Unplaced"/>
</dbReference>
<dbReference type="PANTHER" id="PTHR41694">
    <property type="entry name" value="ENDOGENOUS RETROVIRUS GROUP K MEMBER POL PROTEIN"/>
    <property type="match status" value="1"/>
</dbReference>
<dbReference type="Gene3D" id="3.30.70.270">
    <property type="match status" value="2"/>
</dbReference>
<sequence>MGTQESKERALFIDISKRLLENKGVSIGSSQLKRFFHFIQECSPWFPESGSFDLKTWKKVGDDMHIFYRQFGDEKIPRDAFALWNLFRDCFDSRHEAEQLRRKLKSPLSTASYQKEDEKGKQQVIAVAENVQEGKNESESDSDSDSAVDEKNKLTDKLSPSDEEDLEEAAFKYHNEDYPPFLAPVVTGRPRKKSIKPLPNRVGFLGAVAEAQQQGDLSICCPVIWAIDDDGEPQWEPLSFKIIKELRTAVRDLGPTSPYAVQLVENIGSRWLTPFDWQQTAKSCLTPGQYLLWKTEYEEQAKSALQSQILKGTRGREKLILGQRPMKTIEIEGKKFKGLLDTGADVTSFFVGASVTRQADPIIWKSNHPVWVEQWPLSKEKLEAATKLVQEQLEQGHIEPSNSPWNTPIFVIKKKSDKWRLLQDLRAVNNTMETMGALQPGLPSPVAVPKGYNIVVIDLQDCFFTIPLAEQDRWRFAFSLPSPNLQRPYQRFQWKVLPQGMKNSPTLCQKFVDQALLQCRQKYPECYIIHYMDDILLAHYQTELLQQALAELVKDLQQWGLIVAPEKIQQEPPYNYLGRTIKTDYIMSQKLQIRKDKLVTLNDFQKLLGDINWIRPF</sequence>
<keyword evidence="4" id="KW-0540">Nuclease</keyword>
<evidence type="ECO:0000256" key="2">
    <source>
        <dbReference type="ARBA" id="ARBA00022679"/>
    </source>
</evidence>
<keyword evidence="2" id="KW-0808">Transferase</keyword>
<evidence type="ECO:0000256" key="9">
    <source>
        <dbReference type="ARBA" id="ARBA00022918"/>
    </source>
</evidence>
<dbReference type="InterPro" id="IPR010999">
    <property type="entry name" value="Retrovr_matrix"/>
</dbReference>
<dbReference type="Gene3D" id="1.10.150.490">
    <property type="entry name" value="Retroviral GAG p10 protein"/>
    <property type="match status" value="1"/>
</dbReference>
<evidence type="ECO:0000256" key="6">
    <source>
        <dbReference type="ARBA" id="ARBA00022771"/>
    </source>
</evidence>
<dbReference type="RefSeq" id="XP_008562675.1">
    <property type="nucleotide sequence ID" value="XM_008564453.1"/>
</dbReference>
<keyword evidence="7" id="KW-0378">Hydrolase</keyword>
<dbReference type="InterPro" id="IPR043128">
    <property type="entry name" value="Rev_trsase/Diguanyl_cyclase"/>
</dbReference>
<dbReference type="InterPro" id="IPR000477">
    <property type="entry name" value="RT_dom"/>
</dbReference>
<dbReference type="Pfam" id="PF06817">
    <property type="entry name" value="RVT_thumb"/>
    <property type="match status" value="1"/>
</dbReference>
<keyword evidence="5" id="KW-0255">Endonuclease</keyword>